<dbReference type="GO" id="GO:0043952">
    <property type="term" value="P:protein transport by the Sec complex"/>
    <property type="evidence" value="ECO:0007669"/>
    <property type="project" value="TreeGrafter"/>
</dbReference>
<evidence type="ECO:0000256" key="7">
    <source>
        <dbReference type="ARBA" id="ARBA00022723"/>
    </source>
</evidence>
<dbReference type="PANTHER" id="PTHR30612:SF0">
    <property type="entry name" value="CHLOROPLAST PROTEIN-TRANSPORTING ATPASE"/>
    <property type="match status" value="1"/>
</dbReference>
<comment type="subcellular location">
    <subcellularLocation>
        <location evidence="2">Membrane</location>
        <topology evidence="2">Peripheral membrane protein</topology>
    </subcellularLocation>
</comment>
<dbReference type="InterPro" id="IPR036266">
    <property type="entry name" value="SecA_Wing/Scaffold_sf"/>
</dbReference>
<dbReference type="PANTHER" id="PTHR30612">
    <property type="entry name" value="SECA INNER MEMBRANE COMPONENT OF SEC PROTEIN SECRETION SYSTEM"/>
    <property type="match status" value="1"/>
</dbReference>
<dbReference type="InterPro" id="IPR044722">
    <property type="entry name" value="SecA_SF2_C"/>
</dbReference>
<gene>
    <name evidence="17" type="primary">secA</name>
    <name evidence="17" type="ORF">NG43_13885</name>
</gene>
<evidence type="ECO:0000256" key="2">
    <source>
        <dbReference type="ARBA" id="ARBA00004170"/>
    </source>
</evidence>
<keyword evidence="12" id="KW-1278">Translocase</keyword>
<feature type="compositionally biased region" description="Basic and acidic residues" evidence="15">
    <location>
        <begin position="315"/>
        <end position="324"/>
    </location>
</feature>
<evidence type="ECO:0000256" key="9">
    <source>
        <dbReference type="ARBA" id="ARBA00022833"/>
    </source>
</evidence>
<dbReference type="GO" id="GO:0046872">
    <property type="term" value="F:metal ion binding"/>
    <property type="evidence" value="ECO:0007669"/>
    <property type="project" value="UniProtKB-KW"/>
</dbReference>
<organism evidence="17 18">
    <name type="scientific">Winslowiella iniecta</name>
    <dbReference type="NCBI Taxonomy" id="1560201"/>
    <lineage>
        <taxon>Bacteria</taxon>
        <taxon>Pseudomonadati</taxon>
        <taxon>Pseudomonadota</taxon>
        <taxon>Gammaproteobacteria</taxon>
        <taxon>Enterobacterales</taxon>
        <taxon>Erwiniaceae</taxon>
        <taxon>Winslowiella</taxon>
    </lineage>
</organism>
<evidence type="ECO:0000256" key="6">
    <source>
        <dbReference type="ARBA" id="ARBA00022490"/>
    </source>
</evidence>
<dbReference type="SUPFAM" id="SSF81886">
    <property type="entry name" value="Helical scaffold and wing domains of SecA"/>
    <property type="match status" value="1"/>
</dbReference>
<evidence type="ECO:0000256" key="4">
    <source>
        <dbReference type="ARBA" id="ARBA00022448"/>
    </source>
</evidence>
<dbReference type="GO" id="GO:0005524">
    <property type="term" value="F:ATP binding"/>
    <property type="evidence" value="ECO:0007669"/>
    <property type="project" value="UniProtKB-KW"/>
</dbReference>
<dbReference type="PATRIC" id="fig|1560201.4.peg.3004"/>
<dbReference type="GO" id="GO:0031522">
    <property type="term" value="C:cell envelope Sec protein transport complex"/>
    <property type="evidence" value="ECO:0007669"/>
    <property type="project" value="TreeGrafter"/>
</dbReference>
<dbReference type="InterPro" id="IPR004027">
    <property type="entry name" value="SEC_C_motif"/>
</dbReference>
<evidence type="ECO:0000313" key="17">
    <source>
        <dbReference type="EMBL" id="KOC92317.1"/>
    </source>
</evidence>
<dbReference type="InterPro" id="IPR014018">
    <property type="entry name" value="SecA_motor_DEAD"/>
</dbReference>
<comment type="cofactor">
    <cofactor evidence="1">
        <name>Zn(2+)</name>
        <dbReference type="ChEBI" id="CHEBI:29105"/>
    </cofactor>
</comment>
<feature type="domain" description="SecA family profile" evidence="16">
    <location>
        <begin position="1"/>
        <end position="93"/>
    </location>
</feature>
<keyword evidence="7" id="KW-0479">Metal-binding</keyword>
<evidence type="ECO:0000256" key="5">
    <source>
        <dbReference type="ARBA" id="ARBA00022475"/>
    </source>
</evidence>
<feature type="compositionally biased region" description="Basic residues" evidence="15">
    <location>
        <begin position="365"/>
        <end position="375"/>
    </location>
</feature>
<evidence type="ECO:0000256" key="10">
    <source>
        <dbReference type="ARBA" id="ARBA00022840"/>
    </source>
</evidence>
<feature type="non-terminal residue" evidence="17">
    <location>
        <position position="1"/>
    </location>
</feature>
<keyword evidence="9" id="KW-0862">Zinc</keyword>
<feature type="region of interest" description="Disordered" evidence="15">
    <location>
        <begin position="314"/>
        <end position="375"/>
    </location>
</feature>
<dbReference type="EMBL" id="JRXF01000021">
    <property type="protein sequence ID" value="KOC92317.1"/>
    <property type="molecule type" value="Genomic_DNA"/>
</dbReference>
<evidence type="ECO:0000259" key="16">
    <source>
        <dbReference type="PROSITE" id="PS51196"/>
    </source>
</evidence>
<keyword evidence="14" id="KW-0472">Membrane</keyword>
<keyword evidence="4" id="KW-0813">Transport</keyword>
<dbReference type="Gene3D" id="1.10.3060.10">
    <property type="entry name" value="Helical scaffold and wing domains of SecA"/>
    <property type="match status" value="1"/>
</dbReference>
<accession>A0A0L7TAC4</accession>
<dbReference type="GO" id="GO:0005829">
    <property type="term" value="C:cytosol"/>
    <property type="evidence" value="ECO:0007669"/>
    <property type="project" value="TreeGrafter"/>
</dbReference>
<dbReference type="Pfam" id="PF02810">
    <property type="entry name" value="SEC-C"/>
    <property type="match status" value="1"/>
</dbReference>
<dbReference type="InterPro" id="IPR000185">
    <property type="entry name" value="SecA"/>
</dbReference>
<dbReference type="GO" id="GO:0017038">
    <property type="term" value="P:protein import"/>
    <property type="evidence" value="ECO:0007669"/>
    <property type="project" value="InterPro"/>
</dbReference>
<protein>
    <submittedName>
        <fullName evidence="17">Preprotein translocase subunit SecA</fullName>
    </submittedName>
</protein>
<evidence type="ECO:0000313" key="18">
    <source>
        <dbReference type="Proteomes" id="UP000036851"/>
    </source>
</evidence>
<proteinExistence type="inferred from homology"/>
<dbReference type="GO" id="GO:0006886">
    <property type="term" value="P:intracellular protein transport"/>
    <property type="evidence" value="ECO:0007669"/>
    <property type="project" value="InterPro"/>
</dbReference>
<keyword evidence="13" id="KW-0811">Translocation</keyword>
<dbReference type="GO" id="GO:0005886">
    <property type="term" value="C:plasma membrane"/>
    <property type="evidence" value="ECO:0007669"/>
    <property type="project" value="TreeGrafter"/>
</dbReference>
<dbReference type="Gene3D" id="3.40.50.300">
    <property type="entry name" value="P-loop containing nucleotide triphosphate hydrolases"/>
    <property type="match status" value="1"/>
</dbReference>
<dbReference type="FunFam" id="3.40.50.300:FF:000429">
    <property type="entry name" value="Preprotein translocase subunit SecA"/>
    <property type="match status" value="1"/>
</dbReference>
<evidence type="ECO:0000256" key="12">
    <source>
        <dbReference type="ARBA" id="ARBA00022967"/>
    </source>
</evidence>
<dbReference type="Pfam" id="PF07516">
    <property type="entry name" value="SecA_SW"/>
    <property type="match status" value="1"/>
</dbReference>
<keyword evidence="5" id="KW-1003">Cell membrane</keyword>
<reference evidence="17 18" key="1">
    <citation type="journal article" date="2015" name="Int. J. Syst. Evol. Microbiol.">
        <title>Erwinia iniecta sp. nov., isolated from Russian wheat aphids (Diuraphis noxia).</title>
        <authorList>
            <person name="Campillo T."/>
            <person name="Luna E."/>
            <person name="Portier P."/>
            <person name="Fischer-Le Saux M."/>
            <person name="Lapitan N."/>
            <person name="Tisserat N.A."/>
            <person name="Leach J.E."/>
        </authorList>
    </citation>
    <scope>NUCLEOTIDE SEQUENCE [LARGE SCALE GENOMIC DNA]</scope>
    <source>
        <strain evidence="17 18">B149</strain>
    </source>
</reference>
<comment type="caution">
    <text evidence="17">The sequence shown here is derived from an EMBL/GenBank/DDBJ whole genome shotgun (WGS) entry which is preliminary data.</text>
</comment>
<dbReference type="GO" id="GO:0006605">
    <property type="term" value="P:protein targeting"/>
    <property type="evidence" value="ECO:0007669"/>
    <property type="project" value="InterPro"/>
</dbReference>
<keyword evidence="11" id="KW-0653">Protein transport</keyword>
<evidence type="ECO:0000256" key="1">
    <source>
        <dbReference type="ARBA" id="ARBA00001947"/>
    </source>
</evidence>
<keyword evidence="6" id="KW-0963">Cytoplasm</keyword>
<dbReference type="Proteomes" id="UP000036851">
    <property type="component" value="Unassembled WGS sequence"/>
</dbReference>
<dbReference type="RefSeq" id="WP_241491623.1">
    <property type="nucleotide sequence ID" value="NZ_JRXF01000021.1"/>
</dbReference>
<evidence type="ECO:0000256" key="3">
    <source>
        <dbReference type="ARBA" id="ARBA00007650"/>
    </source>
</evidence>
<keyword evidence="10" id="KW-0067">ATP-binding</keyword>
<dbReference type="AlphaFoldDB" id="A0A0L7TAC4"/>
<dbReference type="Pfam" id="PF21090">
    <property type="entry name" value="P-loop_SecA"/>
    <property type="match status" value="1"/>
</dbReference>
<evidence type="ECO:0000256" key="13">
    <source>
        <dbReference type="ARBA" id="ARBA00023010"/>
    </source>
</evidence>
<dbReference type="PROSITE" id="PS51196">
    <property type="entry name" value="SECA_MOTOR_DEAD"/>
    <property type="match status" value="1"/>
</dbReference>
<sequence length="375" mass="43402">EEPTADQIDAIKAAWKIRHDAVLASGGLHIIGTERHESRRIDNQLRGRSGRQGDQGSSRFYLSMEDALMRIFASDRVSNMMRKLGMKPGEAIEHPWVTKAIANAQRKVESRNFDIRKQLLEYDDVANDQRRAIYTQRNELLDVSDVSETIHSIRDDVFKTTIDSYIPPQSLEEMWDVAGLEERLKNDFDLEMPIAEWLDKEPELHEETLRERIMEQGKEVYLRKEEVVGTEMMRNFEKGVMLQTLDSLWKEHLAAMDYLRQGIHLRGYAQKDPKQEYKRESFAMFGAMLESLKYEVISTLCKVQVRMPEEVEAMEEQRRQEAERLQQQQQLSHVDSETAAAEELSGQTGERKVGRNDPCPCGSGKKFKQCHGRLA</sequence>
<dbReference type="SUPFAM" id="SSF52540">
    <property type="entry name" value="P-loop containing nucleoside triphosphate hydrolases"/>
    <property type="match status" value="1"/>
</dbReference>
<dbReference type="InterPro" id="IPR027417">
    <property type="entry name" value="P-loop_NTPase"/>
</dbReference>
<evidence type="ECO:0000256" key="15">
    <source>
        <dbReference type="SAM" id="MobiDB-lite"/>
    </source>
</evidence>
<comment type="similarity">
    <text evidence="3">Belongs to the SecA family.</text>
</comment>
<evidence type="ECO:0000256" key="8">
    <source>
        <dbReference type="ARBA" id="ARBA00022741"/>
    </source>
</evidence>
<dbReference type="InterPro" id="IPR011116">
    <property type="entry name" value="SecA_Wing/Scaffold"/>
</dbReference>
<keyword evidence="8" id="KW-0547">Nucleotide-binding</keyword>
<dbReference type="FunFam" id="1.10.3060.10:FF:000001">
    <property type="entry name" value="Preprotein translocase subunit SecA"/>
    <property type="match status" value="1"/>
</dbReference>
<name>A0A0L7TAC4_9GAMM</name>
<evidence type="ECO:0000256" key="11">
    <source>
        <dbReference type="ARBA" id="ARBA00022927"/>
    </source>
</evidence>
<evidence type="ECO:0000256" key="14">
    <source>
        <dbReference type="ARBA" id="ARBA00023136"/>
    </source>
</evidence>